<dbReference type="PANTHER" id="PTHR23135:SF4">
    <property type="entry name" value="UDP-N-ACETYLMURAMOYL-L-ALANYL-D-GLUTAMATE--2,6-DIAMINOPIMELATE LIGASE MURE HOMOLOG, CHLOROPLASTIC"/>
    <property type="match status" value="1"/>
</dbReference>
<sequence>MRLSDLIDRYPPHGSLPDADIAGVTSDSRQVRPGWLFVAVPGTKVNGHDYLARAFEAGARAAVVSPDRVASLPPGHYLVATDTREALAYAAARFRDFPGRKLQAVGVTGTNGKTTTTHLIEAALAACGRAPGVIGTLGARYTAGTLTTTVDLGFTTPQAPDLQQLLAMMVDAGVGGLAMEVSSHALDQHRAAYIDFQVGVFTNLTQDHLDYHGTEEAYAAAKAKLFASLRPDAWAVVNADDPRASRMLEAGPARRLTYGLQQKADLTLRDLSLGAAGS</sequence>
<organism evidence="3 4">
    <name type="scientific">Candidatus Tanganyikabacteria bacterium</name>
    <dbReference type="NCBI Taxonomy" id="2961651"/>
    <lineage>
        <taxon>Bacteria</taxon>
        <taxon>Bacillati</taxon>
        <taxon>Candidatus Sericytochromatia</taxon>
        <taxon>Candidatus Tanganyikabacteria</taxon>
    </lineage>
</organism>
<feature type="domain" description="Mur ligase N-terminal catalytic" evidence="1">
    <location>
        <begin position="21"/>
        <end position="68"/>
    </location>
</feature>
<dbReference type="InterPro" id="IPR036565">
    <property type="entry name" value="Mur-like_cat_sf"/>
</dbReference>
<name>A0A937X4E4_9BACT</name>
<dbReference type="EMBL" id="VGJX01000448">
    <property type="protein sequence ID" value="MBM3275113.1"/>
    <property type="molecule type" value="Genomic_DNA"/>
</dbReference>
<protein>
    <submittedName>
        <fullName evidence="3">UDP-N-acetylmuramoyl-L-alanyl-D-glutamate--2, 6-diaminopimelate ligase</fullName>
    </submittedName>
</protein>
<dbReference type="GO" id="GO:0005524">
    <property type="term" value="F:ATP binding"/>
    <property type="evidence" value="ECO:0007669"/>
    <property type="project" value="InterPro"/>
</dbReference>
<dbReference type="PANTHER" id="PTHR23135">
    <property type="entry name" value="MUR LIGASE FAMILY MEMBER"/>
    <property type="match status" value="1"/>
</dbReference>
<evidence type="ECO:0000313" key="3">
    <source>
        <dbReference type="EMBL" id="MBM3275113.1"/>
    </source>
</evidence>
<dbReference type="Pfam" id="PF01225">
    <property type="entry name" value="Mur_ligase"/>
    <property type="match status" value="1"/>
</dbReference>
<dbReference type="GO" id="GO:0016881">
    <property type="term" value="F:acid-amino acid ligase activity"/>
    <property type="evidence" value="ECO:0007669"/>
    <property type="project" value="InterPro"/>
</dbReference>
<proteinExistence type="predicted"/>
<evidence type="ECO:0000259" key="1">
    <source>
        <dbReference type="Pfam" id="PF01225"/>
    </source>
</evidence>
<dbReference type="InterPro" id="IPR000713">
    <property type="entry name" value="Mur_ligase_N"/>
</dbReference>
<evidence type="ECO:0000313" key="4">
    <source>
        <dbReference type="Proteomes" id="UP000703893"/>
    </source>
</evidence>
<dbReference type="AlphaFoldDB" id="A0A937X4E4"/>
<dbReference type="Gene3D" id="3.40.1190.10">
    <property type="entry name" value="Mur-like, catalytic domain"/>
    <property type="match status" value="1"/>
</dbReference>
<dbReference type="SUPFAM" id="SSF63418">
    <property type="entry name" value="MurE/MurF N-terminal domain"/>
    <property type="match status" value="1"/>
</dbReference>
<dbReference type="Gene3D" id="3.40.1390.10">
    <property type="entry name" value="MurE/MurF, N-terminal domain"/>
    <property type="match status" value="1"/>
</dbReference>
<dbReference type="Pfam" id="PF08245">
    <property type="entry name" value="Mur_ligase_M"/>
    <property type="match status" value="1"/>
</dbReference>
<reference evidence="3 4" key="1">
    <citation type="submission" date="2019-03" db="EMBL/GenBank/DDBJ databases">
        <title>Lake Tanganyika Metagenome-Assembled Genomes (MAGs).</title>
        <authorList>
            <person name="Tran P."/>
        </authorList>
    </citation>
    <scope>NUCLEOTIDE SEQUENCE [LARGE SCALE GENOMIC DNA]</scope>
    <source>
        <strain evidence="3">K_DeepCast_65m_m2_236</strain>
    </source>
</reference>
<dbReference type="InterPro" id="IPR013221">
    <property type="entry name" value="Mur_ligase_cen"/>
</dbReference>
<accession>A0A937X4E4</accession>
<feature type="non-terminal residue" evidence="3">
    <location>
        <position position="278"/>
    </location>
</feature>
<dbReference type="Proteomes" id="UP000703893">
    <property type="component" value="Unassembled WGS sequence"/>
</dbReference>
<evidence type="ECO:0000259" key="2">
    <source>
        <dbReference type="Pfam" id="PF08245"/>
    </source>
</evidence>
<feature type="domain" description="Mur ligase central" evidence="2">
    <location>
        <begin position="107"/>
        <end position="272"/>
    </location>
</feature>
<keyword evidence="3" id="KW-0436">Ligase</keyword>
<gene>
    <name evidence="3" type="ORF">FJZ00_08160</name>
</gene>
<dbReference type="SUPFAM" id="SSF53623">
    <property type="entry name" value="MurD-like peptide ligases, catalytic domain"/>
    <property type="match status" value="1"/>
</dbReference>
<dbReference type="InterPro" id="IPR035911">
    <property type="entry name" value="MurE/MurF_N"/>
</dbReference>
<comment type="caution">
    <text evidence="3">The sequence shown here is derived from an EMBL/GenBank/DDBJ whole genome shotgun (WGS) entry which is preliminary data.</text>
</comment>